<evidence type="ECO:0000256" key="5">
    <source>
        <dbReference type="ARBA" id="ARBA00023204"/>
    </source>
</evidence>
<dbReference type="InterPro" id="IPR011335">
    <property type="entry name" value="Restrct_endonuc-II-like"/>
</dbReference>
<dbReference type="InterPro" id="IPR004603">
    <property type="entry name" value="DNA_mismatch_endonuc_vsr"/>
</dbReference>
<keyword evidence="8" id="KW-1185">Reference proteome</keyword>
<dbReference type="Gene3D" id="3.40.960.10">
    <property type="entry name" value="VSR Endonuclease"/>
    <property type="match status" value="1"/>
</dbReference>
<keyword evidence="3 6" id="KW-0227">DNA damage</keyword>
<protein>
    <recommendedName>
        <fullName evidence="6">Very short patch repair endonuclease</fullName>
        <ecNumber evidence="6">3.1.-.-</ecNumber>
    </recommendedName>
</protein>
<proteinExistence type="inferred from homology"/>
<dbReference type="CDD" id="cd00221">
    <property type="entry name" value="Vsr"/>
    <property type="match status" value="1"/>
</dbReference>
<comment type="caution">
    <text evidence="7">The sequence shown here is derived from an EMBL/GenBank/DDBJ whole genome shotgun (WGS) entry which is preliminary data.</text>
</comment>
<name>A0ABT9HQN0_9SPHN</name>
<dbReference type="EMBL" id="JAVAIM010000001">
    <property type="protein sequence ID" value="MDP4575452.1"/>
    <property type="molecule type" value="Genomic_DNA"/>
</dbReference>
<organism evidence="7 8">
    <name type="scientific">Qipengyuania profundimaris</name>
    <dbReference type="NCBI Taxonomy" id="3067652"/>
    <lineage>
        <taxon>Bacteria</taxon>
        <taxon>Pseudomonadati</taxon>
        <taxon>Pseudomonadota</taxon>
        <taxon>Alphaproteobacteria</taxon>
        <taxon>Sphingomonadales</taxon>
        <taxon>Erythrobacteraceae</taxon>
        <taxon>Qipengyuania</taxon>
    </lineage>
</organism>
<keyword evidence="4 6" id="KW-0378">Hydrolase</keyword>
<evidence type="ECO:0000256" key="4">
    <source>
        <dbReference type="ARBA" id="ARBA00022801"/>
    </source>
</evidence>
<keyword evidence="5 6" id="KW-0234">DNA repair</keyword>
<evidence type="ECO:0000256" key="1">
    <source>
        <dbReference type="ARBA" id="ARBA00022722"/>
    </source>
</evidence>
<keyword evidence="2 6" id="KW-0255">Endonuclease</keyword>
<dbReference type="RefSeq" id="WP_305932754.1">
    <property type="nucleotide sequence ID" value="NZ_JAVAIM010000001.1"/>
</dbReference>
<dbReference type="SUPFAM" id="SSF52980">
    <property type="entry name" value="Restriction endonuclease-like"/>
    <property type="match status" value="1"/>
</dbReference>
<evidence type="ECO:0000256" key="3">
    <source>
        <dbReference type="ARBA" id="ARBA00022763"/>
    </source>
</evidence>
<evidence type="ECO:0000256" key="2">
    <source>
        <dbReference type="ARBA" id="ARBA00022759"/>
    </source>
</evidence>
<comment type="similarity">
    <text evidence="6">Belongs to the vsr family.</text>
</comment>
<dbReference type="NCBIfam" id="TIGR00632">
    <property type="entry name" value="vsr"/>
    <property type="match status" value="1"/>
</dbReference>
<sequence length="138" mass="16545">MVDHISPERRSWLMSRVKGKNTTPEIRVRQLAHAMGLRFRLHRKDLPGRPDLVFPKYRLALFVHGCFWHRHPNCPKASSPKTRSQFWQSKFEKNVERDQRNIENLRALGWDAQVIWECETKDPAELSRRLESLFERKQ</sequence>
<dbReference type="PIRSF" id="PIRSF018267">
    <property type="entry name" value="VSR_endonuc"/>
    <property type="match status" value="1"/>
</dbReference>
<evidence type="ECO:0000256" key="6">
    <source>
        <dbReference type="PIRNR" id="PIRNR018267"/>
    </source>
</evidence>
<comment type="function">
    <text evidence="6">May nick specific sequences that contain T:G mispairs resulting from m5C-deamination.</text>
</comment>
<gene>
    <name evidence="7" type="primary">vsr</name>
    <name evidence="7" type="ORF">Q9K02_09920</name>
</gene>
<evidence type="ECO:0000313" key="8">
    <source>
        <dbReference type="Proteomes" id="UP001240639"/>
    </source>
</evidence>
<keyword evidence="1 6" id="KW-0540">Nuclease</keyword>
<dbReference type="Proteomes" id="UP001240639">
    <property type="component" value="Unassembled WGS sequence"/>
</dbReference>
<dbReference type="EC" id="3.1.-.-" evidence="6"/>
<dbReference type="GO" id="GO:0004519">
    <property type="term" value="F:endonuclease activity"/>
    <property type="evidence" value="ECO:0007669"/>
    <property type="project" value="UniProtKB-KW"/>
</dbReference>
<reference evidence="7 8" key="1">
    <citation type="submission" date="2023-08" db="EMBL/GenBank/DDBJ databases">
        <title>genomic of G39.</title>
        <authorList>
            <person name="Wang Y."/>
        </authorList>
    </citation>
    <scope>NUCLEOTIDE SEQUENCE [LARGE SCALE GENOMIC DNA]</scope>
    <source>
        <strain evidence="7 8">G39</strain>
    </source>
</reference>
<dbReference type="Pfam" id="PF03852">
    <property type="entry name" value="Vsr"/>
    <property type="match status" value="1"/>
</dbReference>
<evidence type="ECO:0000313" key="7">
    <source>
        <dbReference type="EMBL" id="MDP4575452.1"/>
    </source>
</evidence>
<accession>A0ABT9HQN0</accession>